<evidence type="ECO:0000256" key="1">
    <source>
        <dbReference type="SAM" id="MobiDB-lite"/>
    </source>
</evidence>
<dbReference type="Proteomes" id="UP000288168">
    <property type="component" value="Unassembled WGS sequence"/>
</dbReference>
<dbReference type="EMBL" id="NKCI01000185">
    <property type="protein sequence ID" value="RSL49107.1"/>
    <property type="molecule type" value="Genomic_DNA"/>
</dbReference>
<evidence type="ECO:0000313" key="3">
    <source>
        <dbReference type="Proteomes" id="UP000288168"/>
    </source>
</evidence>
<keyword evidence="3" id="KW-1185">Reference proteome</keyword>
<reference evidence="2 3" key="1">
    <citation type="submission" date="2017-06" db="EMBL/GenBank/DDBJ databases">
        <title>Comparative genomic analysis of Ambrosia Fusariam Clade fungi.</title>
        <authorList>
            <person name="Stajich J.E."/>
            <person name="Carrillo J."/>
            <person name="Kijimoto T."/>
            <person name="Eskalen A."/>
            <person name="O'Donnell K."/>
            <person name="Kasson M."/>
        </authorList>
    </citation>
    <scope>NUCLEOTIDE SEQUENCE [LARGE SCALE GENOMIC DNA]</scope>
    <source>
        <strain evidence="2 3">NRRL62584</strain>
    </source>
</reference>
<feature type="region of interest" description="Disordered" evidence="1">
    <location>
        <begin position="131"/>
        <end position="170"/>
    </location>
</feature>
<accession>A0A428P7X2</accession>
<comment type="caution">
    <text evidence="2">The sequence shown here is derived from an EMBL/GenBank/DDBJ whole genome shotgun (WGS) entry which is preliminary data.</text>
</comment>
<evidence type="ECO:0000313" key="2">
    <source>
        <dbReference type="EMBL" id="RSL49107.1"/>
    </source>
</evidence>
<gene>
    <name evidence="2" type="ORF">CEP54_012584</name>
</gene>
<dbReference type="AlphaFoldDB" id="A0A428P7X2"/>
<proteinExistence type="predicted"/>
<sequence>MAATAYTVPFRRPARTLLQPRIRSWKPTEASRCSWTNPRGEHDSGAPGCDSVDEAAMMLTTNRRVSSARTSRQVPCPLLSSQNWAFVHIVLSCPTAAAWKPLTWPTVTAAGRLGMNPVFPWVLEAHTPESLPTAATSQVKPAAEQGTRSGEMRDTHINFQDGVRQEVGPS</sequence>
<organism evidence="2 3">
    <name type="scientific">Fusarium duplospermum</name>
    <dbReference type="NCBI Taxonomy" id="1325734"/>
    <lineage>
        <taxon>Eukaryota</taxon>
        <taxon>Fungi</taxon>
        <taxon>Dikarya</taxon>
        <taxon>Ascomycota</taxon>
        <taxon>Pezizomycotina</taxon>
        <taxon>Sordariomycetes</taxon>
        <taxon>Hypocreomycetidae</taxon>
        <taxon>Hypocreales</taxon>
        <taxon>Nectriaceae</taxon>
        <taxon>Fusarium</taxon>
        <taxon>Fusarium solani species complex</taxon>
    </lineage>
</organism>
<name>A0A428P7X2_9HYPO</name>
<protein>
    <submittedName>
        <fullName evidence="2">Uncharacterized protein</fullName>
    </submittedName>
</protein>